<reference evidence="2 3" key="1">
    <citation type="submission" date="2023-10" db="EMBL/GenBank/DDBJ databases">
        <title>Complete genome sequence of Shewanella sp. DAU334.</title>
        <authorList>
            <person name="Lee Y.-S."/>
            <person name="Jeong H.-R."/>
            <person name="Hwang E.-J."/>
            <person name="Choi Y.-L."/>
            <person name="Kim G.-D."/>
        </authorList>
    </citation>
    <scope>NUCLEOTIDE SEQUENCE [LARGE SCALE GENOMIC DNA]</scope>
    <source>
        <strain evidence="2 3">DAU334</strain>
    </source>
</reference>
<keyword evidence="2" id="KW-0223">Dioxygenase</keyword>
<evidence type="ECO:0000259" key="1">
    <source>
        <dbReference type="PROSITE" id="PS51471"/>
    </source>
</evidence>
<dbReference type="Gene3D" id="2.60.120.590">
    <property type="entry name" value="Alpha-ketoglutarate-dependent dioxygenase AlkB-like"/>
    <property type="match status" value="1"/>
</dbReference>
<evidence type="ECO:0000313" key="2">
    <source>
        <dbReference type="EMBL" id="WOT05966.1"/>
    </source>
</evidence>
<dbReference type="SUPFAM" id="SSF51197">
    <property type="entry name" value="Clavaminate synthase-like"/>
    <property type="match status" value="1"/>
</dbReference>
<organism evidence="2 3">
    <name type="scientific">Shewanella youngdeokensis</name>
    <dbReference type="NCBI Taxonomy" id="2999068"/>
    <lineage>
        <taxon>Bacteria</taxon>
        <taxon>Pseudomonadati</taxon>
        <taxon>Pseudomonadota</taxon>
        <taxon>Gammaproteobacteria</taxon>
        <taxon>Alteromonadales</taxon>
        <taxon>Shewanellaceae</taxon>
        <taxon>Shewanella</taxon>
    </lineage>
</organism>
<dbReference type="GO" id="GO:0051213">
    <property type="term" value="F:dioxygenase activity"/>
    <property type="evidence" value="ECO:0007669"/>
    <property type="project" value="UniProtKB-KW"/>
</dbReference>
<dbReference type="Proteomes" id="UP001529491">
    <property type="component" value="Chromosome"/>
</dbReference>
<dbReference type="InterPro" id="IPR005123">
    <property type="entry name" value="Oxoglu/Fe-dep_dioxygenase_dom"/>
</dbReference>
<dbReference type="InterPro" id="IPR037151">
    <property type="entry name" value="AlkB-like_sf"/>
</dbReference>
<protein>
    <submittedName>
        <fullName evidence="2">Alpha-ketoglutarate-dependent dioxygenase AlkB</fullName>
    </submittedName>
</protein>
<keyword evidence="3" id="KW-1185">Reference proteome</keyword>
<dbReference type="Pfam" id="PF13532">
    <property type="entry name" value="2OG-FeII_Oxy_2"/>
    <property type="match status" value="1"/>
</dbReference>
<dbReference type="PANTHER" id="PTHR31573:SF1">
    <property type="entry name" value="DNA OXIDATIVE DEMETHYLASE ALKBH2"/>
    <property type="match status" value="1"/>
</dbReference>
<feature type="domain" description="Fe2OG dioxygenase" evidence="1">
    <location>
        <begin position="105"/>
        <end position="202"/>
    </location>
</feature>
<accession>A0ABZ0K2H2</accession>
<dbReference type="PROSITE" id="PS51471">
    <property type="entry name" value="FE2OG_OXY"/>
    <property type="match status" value="1"/>
</dbReference>
<dbReference type="InterPro" id="IPR027450">
    <property type="entry name" value="AlkB-like"/>
</dbReference>
<evidence type="ECO:0000313" key="3">
    <source>
        <dbReference type="Proteomes" id="UP001529491"/>
    </source>
</evidence>
<keyword evidence="2" id="KW-0560">Oxidoreductase</keyword>
<dbReference type="RefSeq" id="WP_310470232.1">
    <property type="nucleotide sequence ID" value="NZ_CP136522.1"/>
</dbReference>
<gene>
    <name evidence="2" type="ORF">RGE70_03900</name>
</gene>
<sequence>MKQVKIGFDDVQLANTVVKPAPYTLIRSYLTNEQQQALIEEAKQYPLARPAVTVYGKRHLIPRSQAWFADKDCDYLYSGLLIKALPWPQYAAKLRQKLQRDFSFVSNGVLVNLYQDGTESMGWHSDDEKEIAAGSDIASLTLGASRDFFIRHKVTKEKVVLTLNSGDLLIMHWPMQSNFEHSVPKRLRVKQPRLNYTFRQLIVGFHQAK</sequence>
<dbReference type="PANTHER" id="PTHR31573">
    <property type="entry name" value="ALPHA-KETOGLUTARATE-DEPENDENT DIOXYGENASE ALKB HOMOLOG 2"/>
    <property type="match status" value="1"/>
</dbReference>
<dbReference type="EMBL" id="CP136522">
    <property type="protein sequence ID" value="WOT05966.1"/>
    <property type="molecule type" value="Genomic_DNA"/>
</dbReference>
<dbReference type="InterPro" id="IPR032852">
    <property type="entry name" value="ALKBH2"/>
</dbReference>
<proteinExistence type="predicted"/>
<name>A0ABZ0K2H2_9GAMM</name>